<gene>
    <name evidence="2" type="primary">ndhF</name>
    <name evidence="2" type="ORF">Lanke_Cp066</name>
</gene>
<keyword evidence="1" id="KW-1133">Transmembrane helix</keyword>
<dbReference type="GeneID" id="54598653"/>
<reference evidence="2" key="1">
    <citation type="journal article" date="2020" name="PLoS ONE">
        <title>Characterization of sequence variability hotspots in Cranichideae plastomes (Orchidaceae, Orchidoideae).</title>
        <authorList>
            <person name="Smidt E.C."/>
            <person name="Paez M.Z."/>
            <person name="Vieira L."/>
            <person name="Viruel J."/>
            <person name="de Baura V.A."/>
            <person name="Balsanelli E."/>
            <person name="de Souza E."/>
            <person name="Chase M.W."/>
        </authorList>
    </citation>
    <scope>NUCLEOTIDE SEQUENCE</scope>
</reference>
<feature type="transmembrane region" description="Helical" evidence="1">
    <location>
        <begin position="7"/>
        <end position="28"/>
    </location>
</feature>
<proteinExistence type="predicted"/>
<keyword evidence="1" id="KW-0812">Transmembrane</keyword>
<sequence>MKYTYKYAWIIYLFLFPVTMLIGFFYFISTLFLKNNGDFTSSSVSL</sequence>
<evidence type="ECO:0000313" key="2">
    <source>
        <dbReference type="EMBL" id="QIM61231.1"/>
    </source>
</evidence>
<keyword evidence="1" id="KW-0472">Membrane</keyword>
<evidence type="ECO:0000256" key="1">
    <source>
        <dbReference type="SAM" id="Phobius"/>
    </source>
</evidence>
<name>A0A6G8J263_9ASPA</name>
<dbReference type="AlphaFoldDB" id="A0A6G8J263"/>
<organism evidence="2">
    <name type="scientific">Lankesterella ceracifolia</name>
    <dbReference type="NCBI Taxonomy" id="683362"/>
    <lineage>
        <taxon>Eukaryota</taxon>
        <taxon>Viridiplantae</taxon>
        <taxon>Streptophyta</taxon>
        <taxon>Embryophyta</taxon>
        <taxon>Tracheophyta</taxon>
        <taxon>Spermatophyta</taxon>
        <taxon>Magnoliopsida</taxon>
        <taxon>Liliopsida</taxon>
        <taxon>Asparagales</taxon>
        <taxon>Orchidaceae</taxon>
        <taxon>Orchidoideae</taxon>
        <taxon>Cranichideae</taxon>
        <taxon>Spiranthinae</taxon>
        <taxon>Lankesterella</taxon>
    </lineage>
</organism>
<accession>A0A6G8J263</accession>
<protein>
    <submittedName>
        <fullName evidence="2">NADH dehydrogenase subunit 5</fullName>
    </submittedName>
</protein>
<dbReference type="EMBL" id="MN597434">
    <property type="protein sequence ID" value="QIM61231.1"/>
    <property type="molecule type" value="Genomic_DNA"/>
</dbReference>
<dbReference type="RefSeq" id="YP_009757824.1">
    <property type="nucleotide sequence ID" value="NC_047203.1"/>
</dbReference>